<reference evidence="6" key="1">
    <citation type="journal article" date="2020" name="Stud. Mycol.">
        <title>101 Dothideomycetes genomes: a test case for predicting lifestyles and emergence of pathogens.</title>
        <authorList>
            <person name="Haridas S."/>
            <person name="Albert R."/>
            <person name="Binder M."/>
            <person name="Bloem J."/>
            <person name="Labutti K."/>
            <person name="Salamov A."/>
            <person name="Andreopoulos B."/>
            <person name="Baker S."/>
            <person name="Barry K."/>
            <person name="Bills G."/>
            <person name="Bluhm B."/>
            <person name="Cannon C."/>
            <person name="Castanera R."/>
            <person name="Culley D."/>
            <person name="Daum C."/>
            <person name="Ezra D."/>
            <person name="Gonzalez J."/>
            <person name="Henrissat B."/>
            <person name="Kuo A."/>
            <person name="Liang C."/>
            <person name="Lipzen A."/>
            <person name="Lutzoni F."/>
            <person name="Magnuson J."/>
            <person name="Mondo S."/>
            <person name="Nolan M."/>
            <person name="Ohm R."/>
            <person name="Pangilinan J."/>
            <person name="Park H.-J."/>
            <person name="Ramirez L."/>
            <person name="Alfaro M."/>
            <person name="Sun H."/>
            <person name="Tritt A."/>
            <person name="Yoshinaga Y."/>
            <person name="Zwiers L.-H."/>
            <person name="Turgeon B."/>
            <person name="Goodwin S."/>
            <person name="Spatafora J."/>
            <person name="Crous P."/>
            <person name="Grigoriev I."/>
        </authorList>
    </citation>
    <scope>NUCLEOTIDE SEQUENCE</scope>
    <source>
        <strain evidence="6">CBS 161.51</strain>
    </source>
</reference>
<evidence type="ECO:0000313" key="6">
    <source>
        <dbReference type="EMBL" id="KAF1946711.1"/>
    </source>
</evidence>
<keyword evidence="3 4" id="KW-0539">Nucleus</keyword>
<comment type="function">
    <text evidence="4">Component of the Mediator complex, a coactivator involved in the regulated transcription of nearly all RNA polymerase II-dependent genes. Mediator functions as a bridge to convey information from gene-specific regulatory proteins to the basal RNA polymerase II transcription machinery. Mediator is recruited to promoters by direct interactions with regulatory proteins and serves as a scaffold for the assembly of a functional pre-initiation complex with RNA polymerase II and the general transcription factors.</text>
</comment>
<keyword evidence="4" id="KW-0804">Transcription</keyword>
<gene>
    <name evidence="4" type="primary">MED11</name>
    <name evidence="6" type="ORF">EJ02DRAFT_317397</name>
</gene>
<feature type="region of interest" description="Disordered" evidence="5">
    <location>
        <begin position="109"/>
        <end position="139"/>
    </location>
</feature>
<keyword evidence="7" id="KW-1185">Reference proteome</keyword>
<keyword evidence="4" id="KW-0805">Transcription regulation</keyword>
<evidence type="ECO:0000256" key="3">
    <source>
        <dbReference type="ARBA" id="ARBA00023242"/>
    </source>
</evidence>
<protein>
    <recommendedName>
        <fullName evidence="4">Mediator of RNA polymerase II transcription subunit 11</fullName>
    </recommendedName>
    <alternativeName>
        <fullName evidence="4">Mediator complex subunit 11</fullName>
    </alternativeName>
</protein>
<evidence type="ECO:0000256" key="4">
    <source>
        <dbReference type="RuleBase" id="RU364147"/>
    </source>
</evidence>
<dbReference type="GO" id="GO:0006357">
    <property type="term" value="P:regulation of transcription by RNA polymerase II"/>
    <property type="evidence" value="ECO:0007669"/>
    <property type="project" value="InterPro"/>
</dbReference>
<dbReference type="GO" id="GO:0016592">
    <property type="term" value="C:mediator complex"/>
    <property type="evidence" value="ECO:0007669"/>
    <property type="project" value="InterPro"/>
</dbReference>
<keyword evidence="4" id="KW-0010">Activator</keyword>
<name>A0A6A5T262_9PLEO</name>
<feature type="non-terminal residue" evidence="6">
    <location>
        <position position="178"/>
    </location>
</feature>
<organism evidence="6 7">
    <name type="scientific">Clathrospora elynae</name>
    <dbReference type="NCBI Taxonomy" id="706981"/>
    <lineage>
        <taxon>Eukaryota</taxon>
        <taxon>Fungi</taxon>
        <taxon>Dikarya</taxon>
        <taxon>Ascomycota</taxon>
        <taxon>Pezizomycotina</taxon>
        <taxon>Dothideomycetes</taxon>
        <taxon>Pleosporomycetidae</taxon>
        <taxon>Pleosporales</taxon>
        <taxon>Diademaceae</taxon>
        <taxon>Clathrospora</taxon>
    </lineage>
</organism>
<evidence type="ECO:0000256" key="1">
    <source>
        <dbReference type="ARBA" id="ARBA00004123"/>
    </source>
</evidence>
<dbReference type="Proteomes" id="UP000800038">
    <property type="component" value="Unassembled WGS sequence"/>
</dbReference>
<accession>A0A6A5T262</accession>
<feature type="non-terminal residue" evidence="6">
    <location>
        <position position="1"/>
    </location>
</feature>
<dbReference type="Pfam" id="PF10280">
    <property type="entry name" value="Med11"/>
    <property type="match status" value="1"/>
</dbReference>
<dbReference type="GO" id="GO:0003712">
    <property type="term" value="F:transcription coregulator activity"/>
    <property type="evidence" value="ECO:0007669"/>
    <property type="project" value="InterPro"/>
</dbReference>
<comment type="subcellular location">
    <subcellularLocation>
        <location evidence="1 4">Nucleus</location>
    </subcellularLocation>
</comment>
<dbReference type="EMBL" id="ML976002">
    <property type="protein sequence ID" value="KAF1946711.1"/>
    <property type="molecule type" value="Genomic_DNA"/>
</dbReference>
<dbReference type="InterPro" id="IPR019404">
    <property type="entry name" value="Mediator_Med11"/>
</dbReference>
<evidence type="ECO:0000256" key="5">
    <source>
        <dbReference type="SAM" id="MobiDB-lite"/>
    </source>
</evidence>
<evidence type="ECO:0000313" key="7">
    <source>
        <dbReference type="Proteomes" id="UP000800038"/>
    </source>
</evidence>
<comment type="subunit">
    <text evidence="4">Component of the Mediator complex.</text>
</comment>
<sequence length="178" mass="19470">DSQNQASHPQPYRQIAAAHIATLNEINNQLPKLLKYFGSAISQLTNNPISLDNPDSPHAPNSLAARKEAFRTFAIWCGMSVTVIREELTQQIIDLEKHKVIPRSAPKFTVAKRQGQKGDGGKEDGEGEVVDPEKNVKNAGYGEFDVGVLNARASSGQVGGEDVLDRIKAVLEELKRRS</sequence>
<proteinExistence type="inferred from homology"/>
<evidence type="ECO:0000256" key="2">
    <source>
        <dbReference type="ARBA" id="ARBA00008186"/>
    </source>
</evidence>
<dbReference type="OrthoDB" id="5418434at2759"/>
<dbReference type="AlphaFoldDB" id="A0A6A5T262"/>
<comment type="similarity">
    <text evidence="2 4">Belongs to the Mediator complex subunit 11 family.</text>
</comment>